<proteinExistence type="inferred from homology"/>
<feature type="signal peptide" evidence="8">
    <location>
        <begin position="1"/>
        <end position="30"/>
    </location>
</feature>
<dbReference type="InterPro" id="IPR017853">
    <property type="entry name" value="GH"/>
</dbReference>
<dbReference type="AlphaFoldDB" id="A0AAW6TXJ2"/>
<evidence type="ECO:0000259" key="9">
    <source>
        <dbReference type="Pfam" id="PF01120"/>
    </source>
</evidence>
<dbReference type="SUPFAM" id="SSF51445">
    <property type="entry name" value="(Trans)glycosidases"/>
    <property type="match status" value="1"/>
</dbReference>
<organism evidence="10 11">
    <name type="scientific">Anaerobaca lacustris</name>
    <dbReference type="NCBI Taxonomy" id="3044600"/>
    <lineage>
        <taxon>Bacteria</taxon>
        <taxon>Pseudomonadati</taxon>
        <taxon>Planctomycetota</taxon>
        <taxon>Phycisphaerae</taxon>
        <taxon>Sedimentisphaerales</taxon>
        <taxon>Anaerobacaceae</taxon>
        <taxon>Anaerobaca</taxon>
    </lineage>
</organism>
<protein>
    <recommendedName>
        <fullName evidence="3">alpha-L-fucosidase</fullName>
        <ecNumber evidence="3">3.2.1.51</ecNumber>
    </recommendedName>
</protein>
<gene>
    <name evidence="10" type="ORF">QJ522_01810</name>
</gene>
<evidence type="ECO:0000313" key="11">
    <source>
        <dbReference type="Proteomes" id="UP001431776"/>
    </source>
</evidence>
<accession>A0AAW6TXJ2</accession>
<dbReference type="SMART" id="SM00812">
    <property type="entry name" value="Alpha_L_fucos"/>
    <property type="match status" value="1"/>
</dbReference>
<keyword evidence="6" id="KW-0326">Glycosidase</keyword>
<keyword evidence="11" id="KW-1185">Reference proteome</keyword>
<comment type="function">
    <text evidence="1">Alpha-L-fucosidase is responsible for hydrolyzing the alpha-1,6-linked fucose joined to the reducing-end N-acetylglucosamine of the carbohydrate moieties of glycoproteins.</text>
</comment>
<dbReference type="GO" id="GO:0005764">
    <property type="term" value="C:lysosome"/>
    <property type="evidence" value="ECO:0007669"/>
    <property type="project" value="TreeGrafter"/>
</dbReference>
<feature type="domain" description="Glycoside hydrolase family 29 N-terminal" evidence="9">
    <location>
        <begin position="33"/>
        <end position="375"/>
    </location>
</feature>
<evidence type="ECO:0000256" key="6">
    <source>
        <dbReference type="ARBA" id="ARBA00023295"/>
    </source>
</evidence>
<dbReference type="GO" id="GO:0006004">
    <property type="term" value="P:fucose metabolic process"/>
    <property type="evidence" value="ECO:0007669"/>
    <property type="project" value="InterPro"/>
</dbReference>
<evidence type="ECO:0000256" key="1">
    <source>
        <dbReference type="ARBA" id="ARBA00004071"/>
    </source>
</evidence>
<comment type="caution">
    <text evidence="10">The sequence shown here is derived from an EMBL/GenBank/DDBJ whole genome shotgun (WGS) entry which is preliminary data.</text>
</comment>
<evidence type="ECO:0000313" key="10">
    <source>
        <dbReference type="EMBL" id="MDI6447763.1"/>
    </source>
</evidence>
<evidence type="ECO:0000256" key="7">
    <source>
        <dbReference type="PIRSR" id="PIRSR001092-1"/>
    </source>
</evidence>
<evidence type="ECO:0000256" key="3">
    <source>
        <dbReference type="ARBA" id="ARBA00012662"/>
    </source>
</evidence>
<keyword evidence="5" id="KW-0378">Hydrolase</keyword>
<dbReference type="GO" id="GO:0016139">
    <property type="term" value="P:glycoside catabolic process"/>
    <property type="evidence" value="ECO:0007669"/>
    <property type="project" value="TreeGrafter"/>
</dbReference>
<feature type="site" description="May be important for catalysis" evidence="7">
    <location>
        <position position="307"/>
    </location>
</feature>
<dbReference type="RefSeq" id="WP_349243175.1">
    <property type="nucleotide sequence ID" value="NZ_JASCXX010000002.1"/>
</dbReference>
<dbReference type="GO" id="GO:0004560">
    <property type="term" value="F:alpha-L-fucosidase activity"/>
    <property type="evidence" value="ECO:0007669"/>
    <property type="project" value="InterPro"/>
</dbReference>
<sequence length="465" mass="52689">MRRKISPRSGLVAAIALAMIGSLFVPTAVAETQEERDARMQWWREARFGMFVHWGLYSGLAGTWNDKPVGTRGGMEWLQQRVRADTWEYAHQAVPKFQPAEGFAKEWARLAKEAGCRYVVFTTKHHDGFGLFDSQYTTYDAHDLVGRDLCKEITDAIRAEGMKVGYYHSVIDWHHPQYDYDKANQLPHPLRGRPSPNGPRNHDIYVDYLHHQARELFSNYGRLDVIWWDYSKEGNEGPFWRSDELMAMARQLQPGIISNNRLYHIPDIERDDSSDRLRKWKPEHGDFTTPEQTIPSTGIPGVDWEVCMTMNTTWGYSEHDDAWKSNETLIRNLVDIVSKGGNYLLNIGPKGDGSIPQQSIDSMRAIGNWMAVNGEAIYATSASPFEQPAWGRYTKKPGKLYAHVFAWPADGQLSIPLKGQRVAKAYLLADAGRTALKTQTTSDGVTIQLPSRAPDAIASVIAIEY</sequence>
<evidence type="ECO:0000256" key="4">
    <source>
        <dbReference type="ARBA" id="ARBA00022729"/>
    </source>
</evidence>
<evidence type="ECO:0000256" key="8">
    <source>
        <dbReference type="SAM" id="SignalP"/>
    </source>
</evidence>
<dbReference type="InterPro" id="IPR016286">
    <property type="entry name" value="FUC_metazoa-typ"/>
</dbReference>
<dbReference type="Gene3D" id="2.60.40.1180">
    <property type="entry name" value="Golgi alpha-mannosidase II"/>
    <property type="match status" value="1"/>
</dbReference>
<name>A0AAW6TXJ2_9BACT</name>
<dbReference type="InterPro" id="IPR000933">
    <property type="entry name" value="Glyco_hydro_29"/>
</dbReference>
<dbReference type="InterPro" id="IPR057739">
    <property type="entry name" value="Glyco_hydro_29_N"/>
</dbReference>
<dbReference type="EC" id="3.2.1.51" evidence="3"/>
<dbReference type="PIRSF" id="PIRSF001092">
    <property type="entry name" value="Alpha-L-fucosidase"/>
    <property type="match status" value="1"/>
</dbReference>
<feature type="chain" id="PRO_5043319493" description="alpha-L-fucosidase" evidence="8">
    <location>
        <begin position="31"/>
        <end position="465"/>
    </location>
</feature>
<dbReference type="Proteomes" id="UP001431776">
    <property type="component" value="Unassembled WGS sequence"/>
</dbReference>
<keyword evidence="4 8" id="KW-0732">Signal</keyword>
<dbReference type="EMBL" id="JASCXX010000002">
    <property type="protein sequence ID" value="MDI6447763.1"/>
    <property type="molecule type" value="Genomic_DNA"/>
</dbReference>
<dbReference type="Gene3D" id="3.20.20.80">
    <property type="entry name" value="Glycosidases"/>
    <property type="match status" value="1"/>
</dbReference>
<dbReference type="Pfam" id="PF01120">
    <property type="entry name" value="Alpha_L_fucos"/>
    <property type="match status" value="1"/>
</dbReference>
<evidence type="ECO:0000256" key="5">
    <source>
        <dbReference type="ARBA" id="ARBA00022801"/>
    </source>
</evidence>
<dbReference type="PRINTS" id="PR00741">
    <property type="entry name" value="GLHYDRLASE29"/>
</dbReference>
<comment type="similarity">
    <text evidence="2">Belongs to the glycosyl hydrolase 29 family.</text>
</comment>
<evidence type="ECO:0000256" key="2">
    <source>
        <dbReference type="ARBA" id="ARBA00007951"/>
    </source>
</evidence>
<dbReference type="InterPro" id="IPR013780">
    <property type="entry name" value="Glyco_hydro_b"/>
</dbReference>
<dbReference type="PANTHER" id="PTHR10030">
    <property type="entry name" value="ALPHA-L-FUCOSIDASE"/>
    <property type="match status" value="1"/>
</dbReference>
<dbReference type="PANTHER" id="PTHR10030:SF37">
    <property type="entry name" value="ALPHA-L-FUCOSIDASE-RELATED"/>
    <property type="match status" value="1"/>
</dbReference>
<reference evidence="10" key="1">
    <citation type="submission" date="2023-05" db="EMBL/GenBank/DDBJ databases">
        <title>Anaerotaeda fermentans gen. nov., sp. nov., a novel anaerobic planctomycete of the new family within the order Sedimentisphaerales isolated from Taman Peninsula, Russia.</title>
        <authorList>
            <person name="Khomyakova M.A."/>
            <person name="Merkel A.Y."/>
            <person name="Slobodkin A.I."/>
        </authorList>
    </citation>
    <scope>NUCLEOTIDE SEQUENCE</scope>
    <source>
        <strain evidence="10">M17dextr</strain>
    </source>
</reference>